<dbReference type="EMBL" id="ADFR01000003">
    <property type="protein sequence ID" value="EFC05876.1"/>
    <property type="molecule type" value="Genomic_DNA"/>
</dbReference>
<protein>
    <submittedName>
        <fullName evidence="1">Uncharacterized protein</fullName>
    </submittedName>
</protein>
<keyword evidence="2" id="KW-1185">Reference proteome</keyword>
<dbReference type="AlphaFoldDB" id="D2MN54"/>
<proteinExistence type="predicted"/>
<dbReference type="RefSeq" id="WP_006626825.1">
    <property type="nucleotide sequence ID" value="NZ_ADFR01000003.1"/>
</dbReference>
<reference evidence="2" key="1">
    <citation type="submission" date="2009-12" db="EMBL/GenBank/DDBJ databases">
        <title>Sequence of Clostridiales genomosp. BVAB3 str. UPII9-5.</title>
        <authorList>
            <person name="Madupu R."/>
            <person name="Durkin A.S."/>
            <person name="Torralba M."/>
            <person name="Methe B."/>
            <person name="Sutton G.G."/>
            <person name="Strausberg R.L."/>
            <person name="Nelson K.E."/>
        </authorList>
    </citation>
    <scope>NUCLEOTIDE SEQUENCE [LARGE SCALE GENOMIC DNA]</scope>
    <source>
        <strain evidence="2">W1219</strain>
    </source>
</reference>
<sequence>MKYQQVGFRPFKNKLCVLPVTDSIRPQLADYDQYQDIQSVMVYGYVDHEDGFCFEVISLSKDNESFYEENEVPSVCYESDEILEVDIEILDNFDLENHYFEKILQIQNNQDCASLKWTRELKYLDEYRDFHHIDDVRIYFSLENRATEELWARLEAMIGNDFKVCLLEEPSSSEHHRGQEIILHLLTKKDGKKVLSNVQVERGNDFKV</sequence>
<evidence type="ECO:0000313" key="1">
    <source>
        <dbReference type="EMBL" id="EFC05876.1"/>
    </source>
</evidence>
<comment type="caution">
    <text evidence="1">The sequence shown here is derived from an EMBL/GenBank/DDBJ whole genome shotgun (WGS) entry which is preliminary data.</text>
</comment>
<organism evidence="1 2">
    <name type="scientific">Bulleidia extructa W1219</name>
    <dbReference type="NCBI Taxonomy" id="679192"/>
    <lineage>
        <taxon>Bacteria</taxon>
        <taxon>Bacillati</taxon>
        <taxon>Bacillota</taxon>
        <taxon>Erysipelotrichia</taxon>
        <taxon>Erysipelotrichales</taxon>
        <taxon>Erysipelotrichaceae</taxon>
        <taxon>Bulleidia</taxon>
    </lineage>
</organism>
<accession>D2MN54</accession>
<dbReference type="Proteomes" id="UP000005017">
    <property type="component" value="Unassembled WGS sequence"/>
</dbReference>
<gene>
    <name evidence="1" type="ORF">HMPREF9013_0070</name>
</gene>
<dbReference type="STRING" id="679192.HMPREF9013_0070"/>
<dbReference type="OrthoDB" id="1634426at2"/>
<evidence type="ECO:0000313" key="2">
    <source>
        <dbReference type="Proteomes" id="UP000005017"/>
    </source>
</evidence>
<name>D2MN54_9FIRM</name>
<dbReference type="eggNOG" id="COG3568">
    <property type="taxonomic scope" value="Bacteria"/>
</dbReference>